<dbReference type="GO" id="GO:0003677">
    <property type="term" value="F:DNA binding"/>
    <property type="evidence" value="ECO:0007669"/>
    <property type="project" value="UniProtKB-KW"/>
</dbReference>
<dbReference type="GO" id="GO:0006310">
    <property type="term" value="P:DNA recombination"/>
    <property type="evidence" value="ECO:0007669"/>
    <property type="project" value="UniProtKB-KW"/>
</dbReference>
<keyword evidence="2" id="KW-0815">Transposition</keyword>
<dbReference type="Pfam" id="PF07282">
    <property type="entry name" value="Cas12f1-like_TNB"/>
    <property type="match status" value="1"/>
</dbReference>
<dbReference type="InterPro" id="IPR010095">
    <property type="entry name" value="Cas12f1-like_TNB"/>
</dbReference>
<evidence type="ECO:0000313" key="7">
    <source>
        <dbReference type="EMBL" id="CCI15925.1"/>
    </source>
</evidence>
<evidence type="ECO:0000313" key="8">
    <source>
        <dbReference type="Proteomes" id="UP000003613"/>
    </source>
</evidence>
<dbReference type="GO" id="GO:0032196">
    <property type="term" value="P:transposition"/>
    <property type="evidence" value="ECO:0007669"/>
    <property type="project" value="UniProtKB-KW"/>
</dbReference>
<evidence type="ECO:0000259" key="6">
    <source>
        <dbReference type="PROSITE" id="PS00028"/>
    </source>
</evidence>
<dbReference type="Proteomes" id="UP000003613">
    <property type="component" value="Unassembled WGS sequence"/>
</dbReference>
<dbReference type="EMBL" id="CAIM01000074">
    <property type="protein sequence ID" value="CCI15925.1"/>
    <property type="molecule type" value="Genomic_DNA"/>
</dbReference>
<evidence type="ECO:0000256" key="3">
    <source>
        <dbReference type="ARBA" id="ARBA00023125"/>
    </source>
</evidence>
<gene>
    <name evidence="7" type="ORF">MICAF_1650001</name>
</gene>
<proteinExistence type="inferred from homology"/>
<feature type="region of interest" description="Disordered" evidence="5">
    <location>
        <begin position="147"/>
        <end position="167"/>
    </location>
</feature>
<dbReference type="NCBIfam" id="NF040570">
    <property type="entry name" value="guided_TnpB"/>
    <property type="match status" value="1"/>
</dbReference>
<evidence type="ECO:0000256" key="1">
    <source>
        <dbReference type="ARBA" id="ARBA00008761"/>
    </source>
</evidence>
<dbReference type="InterPro" id="IPR013087">
    <property type="entry name" value="Znf_C2H2_type"/>
</dbReference>
<evidence type="ECO:0000256" key="2">
    <source>
        <dbReference type="ARBA" id="ARBA00022578"/>
    </source>
</evidence>
<evidence type="ECO:0000256" key="4">
    <source>
        <dbReference type="ARBA" id="ARBA00023172"/>
    </source>
</evidence>
<feature type="domain" description="C2H2-type" evidence="6">
    <location>
        <begin position="253"/>
        <end position="273"/>
    </location>
</feature>
<dbReference type="Pfam" id="PF01385">
    <property type="entry name" value="OrfB_IS605"/>
    <property type="match status" value="1"/>
</dbReference>
<dbReference type="HOGENOM" id="CLU_032903_9_0_3"/>
<keyword evidence="4" id="KW-0233">DNA recombination</keyword>
<dbReference type="AlphaFoldDB" id="I4H1K1"/>
<dbReference type="PROSITE" id="PS00028">
    <property type="entry name" value="ZINC_FINGER_C2H2_1"/>
    <property type="match status" value="1"/>
</dbReference>
<reference evidence="7 8" key="1">
    <citation type="submission" date="2012-04" db="EMBL/GenBank/DDBJ databases">
        <authorList>
            <person name="Genoscope - CEA"/>
        </authorList>
    </citation>
    <scope>NUCLEOTIDE SEQUENCE [LARGE SCALE GENOMIC DNA]</scope>
    <source>
        <strain evidence="7 8">9807</strain>
    </source>
</reference>
<comment type="similarity">
    <text evidence="1">In the C-terminal section; belongs to the transposase 35 family.</text>
</comment>
<sequence length="331" mass="38231">MRAITRFYDNCQNKVKGKKNYPKFKKHSRSVEYKVSGWKLSKDKRHITFTDKKGIGTLKLIGSRDINYYQPDQIKRVRILNRADGYYVQFCIKLDPRDTVKPLTPSQKATGIDVGLKFFLVDSEGHQIDCPNYYRKAEKQLNRLNRKKSKKYRKGKKQSRNYHKARKRYARKHLRVSRQREEFVKSVALRLVKSNDLIAYENLNIKGMVKNRHLAKSITDAGWSVFRQWLEYFGDKYGKLTIAVSPHNTSQNCSNCGQKVQKSLSTRTHVCPHCGYTDCRDRNAALNILQKGLSSVGRTQTLNASGEIPSWLVGEILLANGDSMNEESPSF</sequence>
<dbReference type="InterPro" id="IPR001959">
    <property type="entry name" value="Transposase"/>
</dbReference>
<keyword evidence="3" id="KW-0238">DNA-binding</keyword>
<name>I4H1K1_MICAE</name>
<evidence type="ECO:0000256" key="5">
    <source>
        <dbReference type="SAM" id="MobiDB-lite"/>
    </source>
</evidence>
<organism evidence="7 8">
    <name type="scientific">Microcystis aeruginosa PCC 9807</name>
    <dbReference type="NCBI Taxonomy" id="1160283"/>
    <lineage>
        <taxon>Bacteria</taxon>
        <taxon>Bacillati</taxon>
        <taxon>Cyanobacteriota</taxon>
        <taxon>Cyanophyceae</taxon>
        <taxon>Oscillatoriophycideae</taxon>
        <taxon>Chroococcales</taxon>
        <taxon>Microcystaceae</taxon>
        <taxon>Microcystis</taxon>
    </lineage>
</organism>
<comment type="caution">
    <text evidence="7">The sequence shown here is derived from an EMBL/GenBank/DDBJ whole genome shotgun (WGS) entry which is preliminary data.</text>
</comment>
<protein>
    <submittedName>
        <fullName evidence="7">Transposase</fullName>
    </submittedName>
</protein>
<accession>I4H1K1</accession>